<dbReference type="Gene3D" id="1.20.120.1490">
    <property type="match status" value="1"/>
</dbReference>
<evidence type="ECO:0000256" key="1">
    <source>
        <dbReference type="SAM" id="SignalP"/>
    </source>
</evidence>
<evidence type="ECO:0000313" key="3">
    <source>
        <dbReference type="Proteomes" id="UP000316925"/>
    </source>
</evidence>
<dbReference type="PANTHER" id="PTHR38102">
    <property type="entry name" value="PERIPLASMIC CHAPERONE SPY"/>
    <property type="match status" value="1"/>
</dbReference>
<evidence type="ECO:0000313" key="2">
    <source>
        <dbReference type="EMBL" id="TET92284.1"/>
    </source>
</evidence>
<keyword evidence="1" id="KW-0732">Signal</keyword>
<dbReference type="Proteomes" id="UP000316925">
    <property type="component" value="Unassembled WGS sequence"/>
</dbReference>
<comment type="caution">
    <text evidence="2">The sequence shown here is derived from an EMBL/GenBank/DDBJ whole genome shotgun (WGS) entry which is preliminary data.</text>
</comment>
<reference evidence="2 3" key="1">
    <citation type="submission" date="2019-03" db="EMBL/GenBank/DDBJ databases">
        <title>Metabolic potential of uncultured bacteria and archaea associated with petroleum seepage in deep-sea sediments.</title>
        <authorList>
            <person name="Dong X."/>
            <person name="Hubert C."/>
        </authorList>
    </citation>
    <scope>NUCLEOTIDE SEQUENCE [LARGE SCALE GENOMIC DNA]</scope>
    <source>
        <strain evidence="2">E29_bin28</strain>
    </source>
</reference>
<dbReference type="AlphaFoldDB" id="A0A523YL43"/>
<gene>
    <name evidence="2" type="ORF">E3J33_04055</name>
</gene>
<dbReference type="GO" id="GO:0030288">
    <property type="term" value="C:outer membrane-bounded periplasmic space"/>
    <property type="evidence" value="ECO:0007669"/>
    <property type="project" value="TreeGrafter"/>
</dbReference>
<dbReference type="InterPro" id="IPR025961">
    <property type="entry name" value="Metal_resist"/>
</dbReference>
<dbReference type="GO" id="GO:0051082">
    <property type="term" value="F:unfolded protein binding"/>
    <property type="evidence" value="ECO:0007669"/>
    <property type="project" value="TreeGrafter"/>
</dbReference>
<name>A0A523YL43_UNCAE</name>
<accession>A0A523YL43</accession>
<dbReference type="PANTHER" id="PTHR38102:SF1">
    <property type="entry name" value="PERIPLASMIC CHAPERONE SPY"/>
    <property type="match status" value="1"/>
</dbReference>
<protein>
    <submittedName>
        <fullName evidence="2">Periplasmic heavy metal sensor</fullName>
    </submittedName>
</protein>
<dbReference type="InterPro" id="IPR052211">
    <property type="entry name" value="Cpx_auxiliary_protein"/>
</dbReference>
<sequence>MRKKWLVLLLAGLVIAGLVGSAAAFDSGTKAPRSQGRKFAVKGWTGKQTVDRASRLNLTAEQKEKIANLKLSFKEETLDLRTELTRKKLEIQKLLLEESPDLTRVYALVDEMAPIQAEIQKKTIEFRLKLKSLLTSEQLEKLPGLGLGRGFGKAMGRRGAMAGHGCWR</sequence>
<feature type="signal peptide" evidence="1">
    <location>
        <begin position="1"/>
        <end position="24"/>
    </location>
</feature>
<dbReference type="Pfam" id="PF13801">
    <property type="entry name" value="Metal_resist"/>
    <property type="match status" value="1"/>
</dbReference>
<dbReference type="EMBL" id="SOIJ01000229">
    <property type="protein sequence ID" value="TET92284.1"/>
    <property type="molecule type" value="Genomic_DNA"/>
</dbReference>
<feature type="chain" id="PRO_5022068323" evidence="1">
    <location>
        <begin position="25"/>
        <end position="168"/>
    </location>
</feature>
<proteinExistence type="predicted"/>
<organism evidence="2 3">
    <name type="scientific">Aerophobetes bacterium</name>
    <dbReference type="NCBI Taxonomy" id="2030807"/>
    <lineage>
        <taxon>Bacteria</taxon>
        <taxon>Candidatus Aerophobota</taxon>
    </lineage>
</organism>